<accession>A0A370X7F3</accession>
<dbReference type="OrthoDB" id="573560at2"/>
<dbReference type="EMBL" id="QRBF01000003">
    <property type="protein sequence ID" value="RDS84200.1"/>
    <property type="molecule type" value="Genomic_DNA"/>
</dbReference>
<evidence type="ECO:0008006" key="3">
    <source>
        <dbReference type="Google" id="ProtNLM"/>
    </source>
</evidence>
<comment type="caution">
    <text evidence="1">The sequence shown here is derived from an EMBL/GenBank/DDBJ whole genome shotgun (WGS) entry which is preliminary data.</text>
</comment>
<organism evidence="1 2">
    <name type="scientific">Dyella psychrodurans</name>
    <dbReference type="NCBI Taxonomy" id="1927960"/>
    <lineage>
        <taxon>Bacteria</taxon>
        <taxon>Pseudomonadati</taxon>
        <taxon>Pseudomonadota</taxon>
        <taxon>Gammaproteobacteria</taxon>
        <taxon>Lysobacterales</taxon>
        <taxon>Rhodanobacteraceae</taxon>
        <taxon>Dyella</taxon>
    </lineage>
</organism>
<proteinExistence type="predicted"/>
<evidence type="ECO:0000313" key="1">
    <source>
        <dbReference type="EMBL" id="RDS84200.1"/>
    </source>
</evidence>
<protein>
    <recommendedName>
        <fullName evidence="3">Muconolactone isomerase domain-containing protein</fullName>
    </recommendedName>
</protein>
<evidence type="ECO:0000313" key="2">
    <source>
        <dbReference type="Proteomes" id="UP000255334"/>
    </source>
</evidence>
<name>A0A370X7F3_9GAMM</name>
<gene>
    <name evidence="1" type="ORF">DWU99_10660</name>
</gene>
<keyword evidence="2" id="KW-1185">Reference proteome</keyword>
<dbReference type="RefSeq" id="WP_115478001.1">
    <property type="nucleotide sequence ID" value="NZ_QRBF01000003.1"/>
</dbReference>
<sequence length="96" mass="10716">MKVMAIASVKSPLTPEQIKQYLPSEVPATLKHYLDGDIEQFWFRENAGPIFLMNAKSVEEAKAKLATLPLVAANLMTYELMLVSPLMPLELLIQGK</sequence>
<dbReference type="AlphaFoldDB" id="A0A370X7F3"/>
<dbReference type="Proteomes" id="UP000255334">
    <property type="component" value="Unassembled WGS sequence"/>
</dbReference>
<reference evidence="1 2" key="1">
    <citation type="submission" date="2018-07" db="EMBL/GenBank/DDBJ databases">
        <title>Dyella monticola sp. nov. and Dyella psychrodurans sp. nov. isolated from monsoon evergreen broad-leaved forest soil of Dinghu Mountain, China.</title>
        <authorList>
            <person name="Gao Z."/>
            <person name="Qiu L."/>
        </authorList>
    </citation>
    <scope>NUCLEOTIDE SEQUENCE [LARGE SCALE GENOMIC DNA]</scope>
    <source>
        <strain evidence="1 2">4MSK11</strain>
    </source>
</reference>